<dbReference type="PANTHER" id="PTHR23335:SF1">
    <property type="entry name" value="CALMODULIN-BINDING TRANSCRIPTION ACTIVATOR, ISOFORM F"/>
    <property type="match status" value="1"/>
</dbReference>
<dbReference type="EMBL" id="JAYMYS010000006">
    <property type="protein sequence ID" value="KAK7389344.1"/>
    <property type="molecule type" value="Genomic_DNA"/>
</dbReference>
<accession>A0AAN9S4A8</accession>
<keyword evidence="2" id="KW-0804">Transcription</keyword>
<evidence type="ECO:0000313" key="6">
    <source>
        <dbReference type="Proteomes" id="UP001386955"/>
    </source>
</evidence>
<dbReference type="GO" id="GO:0005634">
    <property type="term" value="C:nucleus"/>
    <property type="evidence" value="ECO:0007669"/>
    <property type="project" value="UniProtKB-SubCell"/>
</dbReference>
<protein>
    <recommendedName>
        <fullName evidence="4">CG-1 domain-containing protein</fullName>
    </recommendedName>
</protein>
<evidence type="ECO:0000256" key="1">
    <source>
        <dbReference type="ARBA" id="ARBA00004123"/>
    </source>
</evidence>
<reference evidence="5 6" key="1">
    <citation type="submission" date="2024-01" db="EMBL/GenBank/DDBJ databases">
        <title>The genomes of 5 underutilized Papilionoideae crops provide insights into root nodulation and disease resistanc.</title>
        <authorList>
            <person name="Jiang F."/>
        </authorList>
    </citation>
    <scope>NUCLEOTIDE SEQUENCE [LARGE SCALE GENOMIC DNA]</scope>
    <source>
        <strain evidence="5">DUOXIRENSHENG_FW03</strain>
        <tissue evidence="5">Leaves</tissue>
    </source>
</reference>
<dbReference type="Proteomes" id="UP001386955">
    <property type="component" value="Unassembled WGS sequence"/>
</dbReference>
<dbReference type="GO" id="GO:0006357">
    <property type="term" value="P:regulation of transcription by RNA polymerase II"/>
    <property type="evidence" value="ECO:0007669"/>
    <property type="project" value="TreeGrafter"/>
</dbReference>
<comment type="subcellular location">
    <subcellularLocation>
        <location evidence="1">Nucleus</location>
    </subcellularLocation>
</comment>
<dbReference type="PANTHER" id="PTHR23335">
    <property type="entry name" value="CALMODULIN-BINDING TRANSCRIPTION ACTIVATOR CAMTA"/>
    <property type="match status" value="1"/>
</dbReference>
<dbReference type="GO" id="GO:0003712">
    <property type="term" value="F:transcription coregulator activity"/>
    <property type="evidence" value="ECO:0007669"/>
    <property type="project" value="TreeGrafter"/>
</dbReference>
<dbReference type="Pfam" id="PF03859">
    <property type="entry name" value="CG-1"/>
    <property type="match status" value="1"/>
</dbReference>
<keyword evidence="6" id="KW-1185">Reference proteome</keyword>
<evidence type="ECO:0000256" key="2">
    <source>
        <dbReference type="ARBA" id="ARBA00023163"/>
    </source>
</evidence>
<sequence length="112" mass="13539">MEGFDYIHYLSQEAKKRWFLTSEVLYILKYHKKFQFTLNPPHQPTGGSIFLYDRKIQPFFREDGHNWLKEREDTISESIGLSKSEIQFLHGYYAHGEENPSFKRRSYLMLEQ</sequence>
<keyword evidence="3" id="KW-0539">Nucleus</keyword>
<dbReference type="InterPro" id="IPR005559">
    <property type="entry name" value="CG-1_dom"/>
</dbReference>
<comment type="caution">
    <text evidence="5">The sequence shown here is derived from an EMBL/GenBank/DDBJ whole genome shotgun (WGS) entry which is preliminary data.</text>
</comment>
<dbReference type="AlphaFoldDB" id="A0AAN9S4A8"/>
<dbReference type="GO" id="GO:0003690">
    <property type="term" value="F:double-stranded DNA binding"/>
    <property type="evidence" value="ECO:0007669"/>
    <property type="project" value="TreeGrafter"/>
</dbReference>
<dbReference type="SMART" id="SM01076">
    <property type="entry name" value="CG-1"/>
    <property type="match status" value="1"/>
</dbReference>
<dbReference type="PROSITE" id="PS51437">
    <property type="entry name" value="CG_1"/>
    <property type="match status" value="1"/>
</dbReference>
<evidence type="ECO:0000259" key="4">
    <source>
        <dbReference type="PROSITE" id="PS51437"/>
    </source>
</evidence>
<gene>
    <name evidence="5" type="ORF">VNO78_24256</name>
</gene>
<proteinExistence type="predicted"/>
<organism evidence="5 6">
    <name type="scientific">Psophocarpus tetragonolobus</name>
    <name type="common">Winged bean</name>
    <name type="synonym">Dolichos tetragonolobus</name>
    <dbReference type="NCBI Taxonomy" id="3891"/>
    <lineage>
        <taxon>Eukaryota</taxon>
        <taxon>Viridiplantae</taxon>
        <taxon>Streptophyta</taxon>
        <taxon>Embryophyta</taxon>
        <taxon>Tracheophyta</taxon>
        <taxon>Spermatophyta</taxon>
        <taxon>Magnoliopsida</taxon>
        <taxon>eudicotyledons</taxon>
        <taxon>Gunneridae</taxon>
        <taxon>Pentapetalae</taxon>
        <taxon>rosids</taxon>
        <taxon>fabids</taxon>
        <taxon>Fabales</taxon>
        <taxon>Fabaceae</taxon>
        <taxon>Papilionoideae</taxon>
        <taxon>50 kb inversion clade</taxon>
        <taxon>NPAAA clade</taxon>
        <taxon>indigoferoid/millettioid clade</taxon>
        <taxon>Phaseoleae</taxon>
        <taxon>Psophocarpus</taxon>
    </lineage>
</organism>
<evidence type="ECO:0000256" key="3">
    <source>
        <dbReference type="ARBA" id="ARBA00023242"/>
    </source>
</evidence>
<name>A0AAN9S4A8_PSOTE</name>
<evidence type="ECO:0000313" key="5">
    <source>
        <dbReference type="EMBL" id="KAK7389344.1"/>
    </source>
</evidence>
<feature type="domain" description="CG-1" evidence="4">
    <location>
        <begin position="7"/>
        <end position="112"/>
    </location>
</feature>